<dbReference type="PRINTS" id="PR01047">
    <property type="entry name" value="TRNASYNTHTHR"/>
</dbReference>
<feature type="coiled-coil region" evidence="13">
    <location>
        <begin position="604"/>
        <end position="640"/>
    </location>
</feature>
<dbReference type="SMART" id="SM00863">
    <property type="entry name" value="tRNA_SAD"/>
    <property type="match status" value="1"/>
</dbReference>
<name>A0AAX4JB37_9MICR</name>
<evidence type="ECO:0000313" key="15">
    <source>
        <dbReference type="EMBL" id="WUR03194.1"/>
    </source>
</evidence>
<comment type="subcellular location">
    <subcellularLocation>
        <location evidence="1">Cytoplasm</location>
    </subcellularLocation>
</comment>
<dbReference type="PROSITE" id="PS50862">
    <property type="entry name" value="AA_TRNA_LIGASE_II"/>
    <property type="match status" value="1"/>
</dbReference>
<dbReference type="KEGG" id="vnx:VNE69_04023"/>
<dbReference type="PANTHER" id="PTHR11451">
    <property type="entry name" value="THREONINE-TRNA LIGASE"/>
    <property type="match status" value="1"/>
</dbReference>
<evidence type="ECO:0000256" key="4">
    <source>
        <dbReference type="ARBA" id="ARBA00022490"/>
    </source>
</evidence>
<dbReference type="Proteomes" id="UP001334084">
    <property type="component" value="Chromosome 4"/>
</dbReference>
<evidence type="ECO:0000256" key="13">
    <source>
        <dbReference type="SAM" id="Coils"/>
    </source>
</evidence>
<dbReference type="InterPro" id="IPR036621">
    <property type="entry name" value="Anticodon-bd_dom_sf"/>
</dbReference>
<keyword evidence="9" id="KW-0030">Aminoacyl-tRNA synthetase</keyword>
<keyword evidence="16" id="KW-1185">Reference proteome</keyword>
<evidence type="ECO:0000256" key="1">
    <source>
        <dbReference type="ARBA" id="ARBA00004496"/>
    </source>
</evidence>
<dbReference type="GO" id="GO:0006435">
    <property type="term" value="P:threonyl-tRNA aminoacylation"/>
    <property type="evidence" value="ECO:0007669"/>
    <property type="project" value="InterPro"/>
</dbReference>
<evidence type="ECO:0000256" key="5">
    <source>
        <dbReference type="ARBA" id="ARBA00022598"/>
    </source>
</evidence>
<dbReference type="Gene3D" id="3.30.930.10">
    <property type="entry name" value="Bira Bifunctional Protein, Domain 2"/>
    <property type="match status" value="1"/>
</dbReference>
<comment type="catalytic activity">
    <reaction evidence="11">
        <text>tRNA(Thr) + L-threonine + ATP = L-threonyl-tRNA(Thr) + AMP + diphosphate + H(+)</text>
        <dbReference type="Rhea" id="RHEA:24624"/>
        <dbReference type="Rhea" id="RHEA-COMP:9670"/>
        <dbReference type="Rhea" id="RHEA-COMP:9704"/>
        <dbReference type="ChEBI" id="CHEBI:15378"/>
        <dbReference type="ChEBI" id="CHEBI:30616"/>
        <dbReference type="ChEBI" id="CHEBI:33019"/>
        <dbReference type="ChEBI" id="CHEBI:57926"/>
        <dbReference type="ChEBI" id="CHEBI:78442"/>
        <dbReference type="ChEBI" id="CHEBI:78534"/>
        <dbReference type="ChEBI" id="CHEBI:456215"/>
        <dbReference type="EC" id="6.1.1.3"/>
    </reaction>
</comment>
<sequence length="662" mass="77543">MSEPCEMSKSNLNLSQSNLQSLNSGISDIIKISYNNKIYEIKSNFSAYDFLNKFTDLSDILMCKINGDFSDLSTILQNDNKLSFCTFEECKDIFWHSSAHVLGMALVNLFPNCKLIKGPPLENGFFYDIDIEKTISQEDYKNIENEMYKIIKKDYKFQKIYYKKSDLLEMYKNNPYKLHFVNTKVSEGSTVYKNGDFFDLCKGPHIFSTGKIKAVKILKNSSVHHNENQVQRIYGITFPNKELLKNFIKLNEEAKNKDHRKIGKELDLFFFHEYSPGSCFFLPNGTFIYNKLVDLMKSEYKKRGFKEVISPNIFSIDLWKESGHYENYKDNIFILENENMAMKPMNCPGHCLMFKNFDHSFRDLPIRYADFGVLHRNELSGALTGLTRVRRFQQDDAHIFCTKEQVKNEIIGCLDFLKFIYEIFNFKFSLFLSTRPEKFIGEIEEWNQAEKSLEEAIKACNFDYQINEGDGAFYGPKIDIILQDALGRKIQCGTIQLDFQLPQRFKLKYRSDEGNQKTPVIIHRAILGSVERFIAILLESYGKNLPFWINPRQVGIVSLADEKYTEKVREKFKDFKCEILRDNNTLNKNLRILIKKGYSFVCVIGKKEAENESINVRINNKQKEYKLEKFIENLSQLNLREINEEEFNEEQICEEVNEKLNI</sequence>
<dbReference type="InterPro" id="IPR012947">
    <property type="entry name" value="tRNA_SAD"/>
</dbReference>
<dbReference type="EMBL" id="CP142729">
    <property type="protein sequence ID" value="WUR03194.1"/>
    <property type="molecule type" value="Genomic_DNA"/>
</dbReference>
<dbReference type="InterPro" id="IPR018163">
    <property type="entry name" value="Thr/Ala-tRNA-synth_IIc_edit"/>
</dbReference>
<dbReference type="SUPFAM" id="SSF55681">
    <property type="entry name" value="Class II aaRS and biotin synthetases"/>
    <property type="match status" value="1"/>
</dbReference>
<dbReference type="NCBIfam" id="TIGR00418">
    <property type="entry name" value="thrS"/>
    <property type="match status" value="1"/>
</dbReference>
<dbReference type="PANTHER" id="PTHR11451:SF46">
    <property type="entry name" value="THREONINE--TRNA LIGASE"/>
    <property type="match status" value="1"/>
</dbReference>
<keyword evidence="8" id="KW-0648">Protein biosynthesis</keyword>
<reference evidence="15" key="1">
    <citation type="journal article" date="2024" name="BMC Genomics">
        <title>Functional annotation of a divergent genome using sequence and structure-based similarity.</title>
        <authorList>
            <person name="Svedberg D."/>
            <person name="Winiger R.R."/>
            <person name="Berg A."/>
            <person name="Sharma H."/>
            <person name="Tellgren-Roth C."/>
            <person name="Debrunner-Vossbrinck B.A."/>
            <person name="Vossbrinck C.R."/>
            <person name="Barandun J."/>
        </authorList>
    </citation>
    <scope>NUCLEOTIDE SEQUENCE</scope>
    <source>
        <strain evidence="15">Illinois isolate</strain>
    </source>
</reference>
<protein>
    <recommendedName>
        <fullName evidence="12">Probable threonine--tRNA ligase, cytoplasmic</fullName>
        <ecNumber evidence="3">6.1.1.3</ecNumber>
    </recommendedName>
    <alternativeName>
        <fullName evidence="10">Threonyl-tRNA synthetase</fullName>
    </alternativeName>
</protein>
<dbReference type="SUPFAM" id="SSF55186">
    <property type="entry name" value="ThrRS/AlaRS common domain"/>
    <property type="match status" value="1"/>
</dbReference>
<feature type="domain" description="Aminoacyl-transfer RNA synthetases class-II family profile" evidence="14">
    <location>
        <begin position="288"/>
        <end position="546"/>
    </location>
</feature>
<dbReference type="HAMAP" id="MF_00184">
    <property type="entry name" value="Thr_tRNA_synth"/>
    <property type="match status" value="1"/>
</dbReference>
<dbReference type="InterPro" id="IPR002314">
    <property type="entry name" value="aa-tRNA-synt_IIb"/>
</dbReference>
<dbReference type="Gene3D" id="3.30.980.10">
    <property type="entry name" value="Threonyl-trna Synthetase, Chain A, domain 2"/>
    <property type="match status" value="1"/>
</dbReference>
<organism evidence="15 16">
    <name type="scientific">Vairimorpha necatrix</name>
    <dbReference type="NCBI Taxonomy" id="6039"/>
    <lineage>
        <taxon>Eukaryota</taxon>
        <taxon>Fungi</taxon>
        <taxon>Fungi incertae sedis</taxon>
        <taxon>Microsporidia</taxon>
        <taxon>Nosematidae</taxon>
        <taxon>Vairimorpha</taxon>
    </lineage>
</organism>
<dbReference type="FunFam" id="3.30.930.10:FF:000019">
    <property type="entry name" value="Threonine--tRNA ligase"/>
    <property type="match status" value="1"/>
</dbReference>
<evidence type="ECO:0000256" key="10">
    <source>
        <dbReference type="ARBA" id="ARBA00031900"/>
    </source>
</evidence>
<evidence type="ECO:0000313" key="16">
    <source>
        <dbReference type="Proteomes" id="UP001334084"/>
    </source>
</evidence>
<keyword evidence="7" id="KW-0067">ATP-binding</keyword>
<keyword evidence="5 15" id="KW-0436">Ligase</keyword>
<dbReference type="InterPro" id="IPR004154">
    <property type="entry name" value="Anticodon-bd"/>
</dbReference>
<dbReference type="InterPro" id="IPR006195">
    <property type="entry name" value="aa-tRNA-synth_II"/>
</dbReference>
<dbReference type="CDD" id="cd00771">
    <property type="entry name" value="ThrRS_core"/>
    <property type="match status" value="1"/>
</dbReference>
<evidence type="ECO:0000256" key="6">
    <source>
        <dbReference type="ARBA" id="ARBA00022741"/>
    </source>
</evidence>
<dbReference type="InterPro" id="IPR002320">
    <property type="entry name" value="Thr-tRNA-ligase_IIa"/>
</dbReference>
<dbReference type="FunFam" id="3.30.980.10:FF:000005">
    <property type="entry name" value="Threonyl-tRNA synthetase, mitochondrial"/>
    <property type="match status" value="1"/>
</dbReference>
<keyword evidence="13" id="KW-0175">Coiled coil</keyword>
<evidence type="ECO:0000256" key="12">
    <source>
        <dbReference type="ARBA" id="ARBA00072369"/>
    </source>
</evidence>
<evidence type="ECO:0000259" key="14">
    <source>
        <dbReference type="PROSITE" id="PS50862"/>
    </source>
</evidence>
<proteinExistence type="inferred from homology"/>
<accession>A0AAX4JB37</accession>
<dbReference type="GO" id="GO:0005739">
    <property type="term" value="C:mitochondrion"/>
    <property type="evidence" value="ECO:0007669"/>
    <property type="project" value="TreeGrafter"/>
</dbReference>
<comment type="similarity">
    <text evidence="2">Belongs to the class-II aminoacyl-tRNA synthetase family.</text>
</comment>
<dbReference type="Pfam" id="PF07973">
    <property type="entry name" value="tRNA_SAD"/>
    <property type="match status" value="1"/>
</dbReference>
<evidence type="ECO:0000256" key="9">
    <source>
        <dbReference type="ARBA" id="ARBA00023146"/>
    </source>
</evidence>
<dbReference type="GeneID" id="90541013"/>
<dbReference type="InterPro" id="IPR033728">
    <property type="entry name" value="ThrRS_core"/>
</dbReference>
<dbReference type="InterPro" id="IPR045864">
    <property type="entry name" value="aa-tRNA-synth_II/BPL/LPL"/>
</dbReference>
<dbReference type="Gene3D" id="3.40.50.800">
    <property type="entry name" value="Anticodon-binding domain"/>
    <property type="match status" value="1"/>
</dbReference>
<evidence type="ECO:0000256" key="3">
    <source>
        <dbReference type="ARBA" id="ARBA00013163"/>
    </source>
</evidence>
<dbReference type="EC" id="6.1.1.3" evidence="3"/>
<gene>
    <name evidence="15" type="ORF">VNE69_04023</name>
</gene>
<dbReference type="GO" id="GO:0004829">
    <property type="term" value="F:threonine-tRNA ligase activity"/>
    <property type="evidence" value="ECO:0007669"/>
    <property type="project" value="UniProtKB-EC"/>
</dbReference>
<dbReference type="RefSeq" id="XP_065329339.1">
    <property type="nucleotide sequence ID" value="XM_065473267.1"/>
</dbReference>
<keyword evidence="4" id="KW-0963">Cytoplasm</keyword>
<dbReference type="AlphaFoldDB" id="A0AAX4JB37"/>
<evidence type="ECO:0000256" key="7">
    <source>
        <dbReference type="ARBA" id="ARBA00022840"/>
    </source>
</evidence>
<keyword evidence="6" id="KW-0547">Nucleotide-binding</keyword>
<dbReference type="Pfam" id="PF00587">
    <property type="entry name" value="tRNA-synt_2b"/>
    <property type="match status" value="1"/>
</dbReference>
<evidence type="ECO:0000256" key="8">
    <source>
        <dbReference type="ARBA" id="ARBA00022917"/>
    </source>
</evidence>
<evidence type="ECO:0000256" key="11">
    <source>
        <dbReference type="ARBA" id="ARBA00049515"/>
    </source>
</evidence>
<dbReference type="Pfam" id="PF03129">
    <property type="entry name" value="HGTP_anticodon"/>
    <property type="match status" value="1"/>
</dbReference>
<dbReference type="GO" id="GO:0005524">
    <property type="term" value="F:ATP binding"/>
    <property type="evidence" value="ECO:0007669"/>
    <property type="project" value="UniProtKB-KW"/>
</dbReference>
<evidence type="ECO:0000256" key="2">
    <source>
        <dbReference type="ARBA" id="ARBA00008226"/>
    </source>
</evidence>
<dbReference type="SUPFAM" id="SSF52954">
    <property type="entry name" value="Class II aaRS ABD-related"/>
    <property type="match status" value="1"/>
</dbReference>